<name>A0A8J2HWS2_9PLEO</name>
<organism evidence="3 4">
    <name type="scientific">Alternaria atra</name>
    <dbReference type="NCBI Taxonomy" id="119953"/>
    <lineage>
        <taxon>Eukaryota</taxon>
        <taxon>Fungi</taxon>
        <taxon>Dikarya</taxon>
        <taxon>Ascomycota</taxon>
        <taxon>Pezizomycotina</taxon>
        <taxon>Dothideomycetes</taxon>
        <taxon>Pleosporomycetidae</taxon>
        <taxon>Pleosporales</taxon>
        <taxon>Pleosporineae</taxon>
        <taxon>Pleosporaceae</taxon>
        <taxon>Alternaria</taxon>
        <taxon>Alternaria sect. Ulocladioides</taxon>
    </lineage>
</organism>
<feature type="transmembrane region" description="Helical" evidence="2">
    <location>
        <begin position="111"/>
        <end position="132"/>
    </location>
</feature>
<dbReference type="Proteomes" id="UP000676310">
    <property type="component" value="Unassembled WGS sequence"/>
</dbReference>
<evidence type="ECO:0000313" key="4">
    <source>
        <dbReference type="Proteomes" id="UP000676310"/>
    </source>
</evidence>
<comment type="caution">
    <text evidence="3">The sequence shown here is derived from an EMBL/GenBank/DDBJ whole genome shotgun (WGS) entry which is preliminary data.</text>
</comment>
<keyword evidence="2" id="KW-1133">Transmembrane helix</keyword>
<reference evidence="3" key="1">
    <citation type="submission" date="2021-05" db="EMBL/GenBank/DDBJ databases">
        <authorList>
            <person name="Stam R."/>
        </authorList>
    </citation>
    <scope>NUCLEOTIDE SEQUENCE</scope>
    <source>
        <strain evidence="3">CS162</strain>
    </source>
</reference>
<keyword evidence="4" id="KW-1185">Reference proteome</keyword>
<evidence type="ECO:0000313" key="3">
    <source>
        <dbReference type="EMBL" id="CAG5145188.1"/>
    </source>
</evidence>
<protein>
    <submittedName>
        <fullName evidence="3">Uncharacterized protein</fullName>
    </submittedName>
</protein>
<evidence type="ECO:0000256" key="1">
    <source>
        <dbReference type="SAM" id="MobiDB-lite"/>
    </source>
</evidence>
<keyword evidence="2" id="KW-0812">Transmembrane</keyword>
<evidence type="ECO:0000256" key="2">
    <source>
        <dbReference type="SAM" id="Phobius"/>
    </source>
</evidence>
<feature type="transmembrane region" description="Helical" evidence="2">
    <location>
        <begin position="47"/>
        <end position="66"/>
    </location>
</feature>
<dbReference type="RefSeq" id="XP_043165201.1">
    <property type="nucleotide sequence ID" value="XM_043309266.1"/>
</dbReference>
<sequence length="222" mass="24535">MAMAQERPLRILTLLTSALALPLLIATTVISLESPYWYSHRDVTAFCFGYIPLAMTAVASTVSMVHQRRRGTVPGPRFSILDGLACIMYFAILIPIWAVEVGDLGAPGYGLLAGYTTSPMIVNMFVHSYFFAYNARSIWSSFAAPQVHECPNCHNNFTVGVPQIKETSKSGERYSLLRGEDYLDTDADAEHYIDTSARPSEEQLRPECDDKGEGEGKSIIDV</sequence>
<accession>A0A8J2HWS2</accession>
<dbReference type="GeneID" id="67013027"/>
<dbReference type="OrthoDB" id="5241710at2759"/>
<gene>
    <name evidence="3" type="ORF">ALTATR162_LOCUS1668</name>
</gene>
<feature type="region of interest" description="Disordered" evidence="1">
    <location>
        <begin position="190"/>
        <end position="222"/>
    </location>
</feature>
<proteinExistence type="predicted"/>
<keyword evidence="2" id="KW-0472">Membrane</keyword>
<dbReference type="AlphaFoldDB" id="A0A8J2HWS2"/>
<dbReference type="EMBL" id="CAJRGZ010000015">
    <property type="protein sequence ID" value="CAG5145188.1"/>
    <property type="molecule type" value="Genomic_DNA"/>
</dbReference>
<feature type="transmembrane region" description="Helical" evidence="2">
    <location>
        <begin position="78"/>
        <end position="99"/>
    </location>
</feature>